<gene>
    <name evidence="2" type="ORF">PCOR1329_LOCUS76275</name>
</gene>
<comment type="caution">
    <text evidence="2">The sequence shown here is derived from an EMBL/GenBank/DDBJ whole genome shotgun (WGS) entry which is preliminary data.</text>
</comment>
<proteinExistence type="predicted"/>
<protein>
    <submittedName>
        <fullName evidence="2">Uncharacterized protein</fullName>
    </submittedName>
</protein>
<dbReference type="Proteomes" id="UP001189429">
    <property type="component" value="Unassembled WGS sequence"/>
</dbReference>
<feature type="compositionally biased region" description="Basic residues" evidence="1">
    <location>
        <begin position="64"/>
        <end position="75"/>
    </location>
</feature>
<feature type="region of interest" description="Disordered" evidence="1">
    <location>
        <begin position="27"/>
        <end position="93"/>
    </location>
</feature>
<evidence type="ECO:0000313" key="2">
    <source>
        <dbReference type="EMBL" id="CAK0898419.1"/>
    </source>
</evidence>
<reference evidence="2" key="1">
    <citation type="submission" date="2023-10" db="EMBL/GenBank/DDBJ databases">
        <authorList>
            <person name="Chen Y."/>
            <person name="Shah S."/>
            <person name="Dougan E. K."/>
            <person name="Thang M."/>
            <person name="Chan C."/>
        </authorList>
    </citation>
    <scope>NUCLEOTIDE SEQUENCE [LARGE SCALE GENOMIC DNA]</scope>
</reference>
<organism evidence="2 3">
    <name type="scientific">Prorocentrum cordatum</name>
    <dbReference type="NCBI Taxonomy" id="2364126"/>
    <lineage>
        <taxon>Eukaryota</taxon>
        <taxon>Sar</taxon>
        <taxon>Alveolata</taxon>
        <taxon>Dinophyceae</taxon>
        <taxon>Prorocentrales</taxon>
        <taxon>Prorocentraceae</taxon>
        <taxon>Prorocentrum</taxon>
    </lineage>
</organism>
<feature type="non-terminal residue" evidence="2">
    <location>
        <position position="131"/>
    </location>
</feature>
<keyword evidence="3" id="KW-1185">Reference proteome</keyword>
<dbReference type="EMBL" id="CAUYUJ010020470">
    <property type="protein sequence ID" value="CAK0898419.1"/>
    <property type="molecule type" value="Genomic_DNA"/>
</dbReference>
<name>A0ABN9XFI3_9DINO</name>
<evidence type="ECO:0000256" key="1">
    <source>
        <dbReference type="SAM" id="MobiDB-lite"/>
    </source>
</evidence>
<sequence length="131" mass="14839">AVNTLLQKASREAMGGLTTDLENIQKEMAEASSSLQAREGPAAPQPVSSRPEQLEPRAPQWCPTRRKPCSRRWARRSSGCGRESSSHFDVSEAQSRDYTLYMRNLSRFGPTAKHLLQKREHDFYVLPEVHT</sequence>
<evidence type="ECO:0000313" key="3">
    <source>
        <dbReference type="Proteomes" id="UP001189429"/>
    </source>
</evidence>
<feature type="non-terminal residue" evidence="2">
    <location>
        <position position="1"/>
    </location>
</feature>
<accession>A0ABN9XFI3</accession>